<organismHost>
    <name type="scientific">Phacochoerus aethiopicus</name>
    <name type="common">Warthog</name>
    <dbReference type="NCBI Taxonomy" id="85517"/>
</organismHost>
<gene>
    <name evidence="1" type="primary">M448R</name>
</gene>
<reference evidence="1" key="1">
    <citation type="submission" date="2019-11" db="EMBL/GenBank/DDBJ databases">
        <authorList>
            <person name="Ndlovu S.S."/>
            <person name="Carulei O."/>
        </authorList>
    </citation>
    <scope>NUCLEOTIDE SEQUENCE [LARGE SCALE GENOMIC DNA]</scope>
    <source>
        <strain evidence="1">RSA_W1_1999</strain>
    </source>
</reference>
<organismHost>
    <name type="scientific">Sus scrofa</name>
    <name type="common">Pig</name>
    <dbReference type="NCBI Taxonomy" id="9823"/>
</organismHost>
<accession>A0A6G7KU18</accession>
<protein>
    <submittedName>
        <fullName evidence="1">PM448R</fullName>
    </submittedName>
</protein>
<organism evidence="1">
    <name type="scientific">African swine fever virus</name>
    <name type="common">ASFV</name>
    <dbReference type="NCBI Taxonomy" id="10497"/>
    <lineage>
        <taxon>Viruses</taxon>
        <taxon>Varidnaviria</taxon>
        <taxon>Bamfordvirae</taxon>
        <taxon>Nucleocytoviricota</taxon>
        <taxon>Pokkesviricetes</taxon>
        <taxon>Asfuvirales</taxon>
        <taxon>Asfarviridae</taxon>
        <taxon>Asfivirus</taxon>
        <taxon>Asfivirus haemorrhagiae</taxon>
    </lineage>
</organism>
<organismHost>
    <name type="scientific">Ornithodoros moubata</name>
    <name type="common">Soft tick</name>
    <name type="synonym">Argasid tick</name>
    <dbReference type="NCBI Taxonomy" id="6938"/>
</organismHost>
<sequence length="468" mass="54215">MSNASFPETLENLLSTLQTKQQNAIQSEVFVWLHNFCATFHLQIHCHIQFIPTGEKKRATIPAQETQGNTQPSHHVHRIVLSRAQPVKAQESLLSTMCNGLVLHANTWTCLPIPPPAPFQQATRQVQHFYRINFYEVVPIQDGTLLTIYYWDVPEHGPSWCLPSTHGYVVCNYCWIRDKTFAELVYELLQQHSTCDVTLEKNTTRGTRLFFINLYPDYCYTIGIRHHILQPLIYVPQNIWAIQSTNLQTLTTVYPEYYGYIRIPGIQSQVPVLPQYVLPYLLRSYTTAMYQAKNAIQNGKKDKGYFIYGYLLISRAPAITTSTSIVLLQSPLLVFLQKSVYQKKHNISISQRLQFIILQNYLLQHFRDHFIALFPQYISYYTKYQNMLYMFINTIATKDTDHPFAGAVVQKVLEDIANAENIIVHTTIQNYVHQSKYAMLYLSIISHFLTNTAKAAGFNKLTFKKVFY</sequence>
<dbReference type="EMBL" id="MN641876">
    <property type="protein sequence ID" value="QII88750.1"/>
    <property type="molecule type" value="Genomic_DNA"/>
</dbReference>
<organismHost>
    <name type="scientific">Phacochoerus africanus</name>
    <name type="common">Warthog</name>
    <dbReference type="NCBI Taxonomy" id="41426"/>
</organismHost>
<evidence type="ECO:0000313" key="1">
    <source>
        <dbReference type="EMBL" id="QII88750.1"/>
    </source>
</evidence>
<organismHost>
    <name type="scientific">Potamochoerus larvatus</name>
    <name type="common">Bushpig</name>
    <dbReference type="NCBI Taxonomy" id="273792"/>
</organismHost>
<name>A0A6G7KU18_ASF</name>
<organismHost>
    <name type="scientific">Ornithodoros</name>
    <name type="common">relapsing fever ticks</name>
    <dbReference type="NCBI Taxonomy" id="6937"/>
</organismHost>
<proteinExistence type="predicted"/>